<dbReference type="EMBL" id="CM027683">
    <property type="protein sequence ID" value="KAG0532239.1"/>
    <property type="molecule type" value="Genomic_DNA"/>
</dbReference>
<protein>
    <submittedName>
        <fullName evidence="1">Uncharacterized protein</fullName>
    </submittedName>
</protein>
<dbReference type="Gramene" id="EES04716">
    <property type="protein sequence ID" value="EES04716"/>
    <property type="gene ID" value="SORBI_3004G084800"/>
</dbReference>
<reference evidence="1" key="2">
    <citation type="submission" date="2020-10" db="EMBL/GenBank/DDBJ databases">
        <authorList>
            <person name="Cooper E.A."/>
            <person name="Brenton Z.W."/>
            <person name="Flinn B.S."/>
            <person name="Jenkins J."/>
            <person name="Shu S."/>
            <person name="Flowers D."/>
            <person name="Luo F."/>
            <person name="Wang Y."/>
            <person name="Xia P."/>
            <person name="Barry K."/>
            <person name="Daum C."/>
            <person name="Lipzen A."/>
            <person name="Yoshinaga Y."/>
            <person name="Schmutz J."/>
            <person name="Saski C."/>
            <person name="Vermerris W."/>
            <person name="Kresovich S."/>
        </authorList>
    </citation>
    <scope>NUCLEOTIDE SEQUENCE</scope>
</reference>
<sequence>MPTPTPTPTPTCGDGSLAGFALLLRGEKRVANGARGGRGIGGERAKIIRRRHAEKTHGRRERGGHRRSHRLAYPLWVLDIRSPNGIMLGIFRGAALWLWTLAWHM</sequence>
<name>A0A921UHX8_SORBI</name>
<evidence type="ECO:0000313" key="2">
    <source>
        <dbReference type="Proteomes" id="UP000807115"/>
    </source>
</evidence>
<proteinExistence type="predicted"/>
<gene>
    <name evidence="1" type="ORF">BDA96_04G091900</name>
</gene>
<reference evidence="1" key="1">
    <citation type="journal article" date="2019" name="BMC Genomics">
        <title>A new reference genome for Sorghum bicolor reveals high levels of sequence similarity between sweet and grain genotypes: implications for the genetics of sugar metabolism.</title>
        <authorList>
            <person name="Cooper E.A."/>
            <person name="Brenton Z.W."/>
            <person name="Flinn B.S."/>
            <person name="Jenkins J."/>
            <person name="Shu S."/>
            <person name="Flowers D."/>
            <person name="Luo F."/>
            <person name="Wang Y."/>
            <person name="Xia P."/>
            <person name="Barry K."/>
            <person name="Daum C."/>
            <person name="Lipzen A."/>
            <person name="Yoshinaga Y."/>
            <person name="Schmutz J."/>
            <person name="Saski C."/>
            <person name="Vermerris W."/>
            <person name="Kresovich S."/>
        </authorList>
    </citation>
    <scope>NUCLEOTIDE SEQUENCE</scope>
</reference>
<dbReference type="AlphaFoldDB" id="A0A921UHX8"/>
<comment type="caution">
    <text evidence="1">The sequence shown here is derived from an EMBL/GenBank/DDBJ whole genome shotgun (WGS) entry which is preliminary data.</text>
</comment>
<evidence type="ECO:0000313" key="1">
    <source>
        <dbReference type="EMBL" id="KAG0532239.1"/>
    </source>
</evidence>
<accession>A0A921UHX8</accession>
<dbReference type="Proteomes" id="UP000807115">
    <property type="component" value="Chromosome 4"/>
</dbReference>
<organism evidence="1 2">
    <name type="scientific">Sorghum bicolor</name>
    <name type="common">Sorghum</name>
    <name type="synonym">Sorghum vulgare</name>
    <dbReference type="NCBI Taxonomy" id="4558"/>
    <lineage>
        <taxon>Eukaryota</taxon>
        <taxon>Viridiplantae</taxon>
        <taxon>Streptophyta</taxon>
        <taxon>Embryophyta</taxon>
        <taxon>Tracheophyta</taxon>
        <taxon>Spermatophyta</taxon>
        <taxon>Magnoliopsida</taxon>
        <taxon>Liliopsida</taxon>
        <taxon>Poales</taxon>
        <taxon>Poaceae</taxon>
        <taxon>PACMAD clade</taxon>
        <taxon>Panicoideae</taxon>
        <taxon>Andropogonodae</taxon>
        <taxon>Andropogoneae</taxon>
        <taxon>Sorghinae</taxon>
        <taxon>Sorghum</taxon>
    </lineage>
</organism>